<organism evidence="6 7">
    <name type="scientific">Cryptolaemus montrouzieri</name>
    <dbReference type="NCBI Taxonomy" id="559131"/>
    <lineage>
        <taxon>Eukaryota</taxon>
        <taxon>Metazoa</taxon>
        <taxon>Ecdysozoa</taxon>
        <taxon>Arthropoda</taxon>
        <taxon>Hexapoda</taxon>
        <taxon>Insecta</taxon>
        <taxon>Pterygota</taxon>
        <taxon>Neoptera</taxon>
        <taxon>Endopterygota</taxon>
        <taxon>Coleoptera</taxon>
        <taxon>Polyphaga</taxon>
        <taxon>Cucujiformia</taxon>
        <taxon>Coccinelloidea</taxon>
        <taxon>Coccinellidae</taxon>
        <taxon>Scymninae</taxon>
        <taxon>Scymnini</taxon>
        <taxon>Cryptolaemus</taxon>
    </lineage>
</organism>
<dbReference type="PANTHER" id="PTHR24096">
    <property type="entry name" value="LONG-CHAIN-FATTY-ACID--COA LIGASE"/>
    <property type="match status" value="1"/>
</dbReference>
<keyword evidence="3" id="KW-0436">Ligase</keyword>
<comment type="caution">
    <text evidence="6">The sequence shown here is derived from an EMBL/GenBank/DDBJ whole genome shotgun (WGS) entry which is preliminary data.</text>
</comment>
<evidence type="ECO:0000313" key="6">
    <source>
        <dbReference type="EMBL" id="KAL3266068.1"/>
    </source>
</evidence>
<dbReference type="AlphaFoldDB" id="A0ABD2MI77"/>
<reference evidence="6 7" key="1">
    <citation type="journal article" date="2021" name="BMC Biol.">
        <title>Horizontally acquired antibacterial genes associated with adaptive radiation of ladybird beetles.</title>
        <authorList>
            <person name="Li H.S."/>
            <person name="Tang X.F."/>
            <person name="Huang Y.H."/>
            <person name="Xu Z.Y."/>
            <person name="Chen M.L."/>
            <person name="Du X.Y."/>
            <person name="Qiu B.Y."/>
            <person name="Chen P.T."/>
            <person name="Zhang W."/>
            <person name="Slipinski A."/>
            <person name="Escalona H.E."/>
            <person name="Waterhouse R.M."/>
            <person name="Zwick A."/>
            <person name="Pang H."/>
        </authorList>
    </citation>
    <scope>NUCLEOTIDE SEQUENCE [LARGE SCALE GENOMIC DNA]</scope>
    <source>
        <strain evidence="6">SYSU2018</strain>
    </source>
</reference>
<name>A0ABD2MI77_9CUCU</name>
<dbReference type="EMBL" id="JABFTP020000001">
    <property type="protein sequence ID" value="KAL3266068.1"/>
    <property type="molecule type" value="Genomic_DNA"/>
</dbReference>
<proteinExistence type="inferred from homology"/>
<dbReference type="InterPro" id="IPR045851">
    <property type="entry name" value="AMP-bd_C_sf"/>
</dbReference>
<evidence type="ECO:0000256" key="1">
    <source>
        <dbReference type="ARBA" id="ARBA00004275"/>
    </source>
</evidence>
<evidence type="ECO:0000313" key="7">
    <source>
        <dbReference type="Proteomes" id="UP001516400"/>
    </source>
</evidence>
<gene>
    <name evidence="6" type="ORF">HHI36_010255</name>
</gene>
<accession>A0ABD2MI77</accession>
<evidence type="ECO:0000256" key="4">
    <source>
        <dbReference type="ARBA" id="ARBA00023140"/>
    </source>
</evidence>
<dbReference type="SUPFAM" id="SSF56801">
    <property type="entry name" value="Acetyl-CoA synthetase-like"/>
    <property type="match status" value="1"/>
</dbReference>
<dbReference type="GO" id="GO:0016874">
    <property type="term" value="F:ligase activity"/>
    <property type="evidence" value="ECO:0007669"/>
    <property type="project" value="UniProtKB-KW"/>
</dbReference>
<dbReference type="Pfam" id="PF13193">
    <property type="entry name" value="AMP-binding_C"/>
    <property type="match status" value="1"/>
</dbReference>
<keyword evidence="4" id="KW-0576">Peroxisome</keyword>
<evidence type="ECO:0000256" key="3">
    <source>
        <dbReference type="ARBA" id="ARBA00022598"/>
    </source>
</evidence>
<feature type="domain" description="AMP-binding enzyme C-terminal" evidence="5">
    <location>
        <begin position="19"/>
        <end position="95"/>
    </location>
</feature>
<sequence>MEEIIFLESHGFPIVSPTELENLLLEIPDVADAAVIGIPDALADEVPKAFIVKKPESGITDKEILKYVNARVVHYKKLAGGVVFVDIIPRNPSGKILRNELKVNECKYVKV</sequence>
<dbReference type="GO" id="GO:0005777">
    <property type="term" value="C:peroxisome"/>
    <property type="evidence" value="ECO:0007669"/>
    <property type="project" value="UniProtKB-SubCell"/>
</dbReference>
<evidence type="ECO:0000259" key="5">
    <source>
        <dbReference type="Pfam" id="PF13193"/>
    </source>
</evidence>
<evidence type="ECO:0000256" key="2">
    <source>
        <dbReference type="ARBA" id="ARBA00006432"/>
    </source>
</evidence>
<keyword evidence="7" id="KW-1185">Reference proteome</keyword>
<dbReference type="InterPro" id="IPR025110">
    <property type="entry name" value="AMP-bd_C"/>
</dbReference>
<comment type="subcellular location">
    <subcellularLocation>
        <location evidence="1">Peroxisome</location>
    </subcellularLocation>
</comment>
<dbReference type="Gene3D" id="3.30.300.30">
    <property type="match status" value="1"/>
</dbReference>
<dbReference type="PANTHER" id="PTHR24096:SF149">
    <property type="entry name" value="AMP-BINDING DOMAIN-CONTAINING PROTEIN-RELATED"/>
    <property type="match status" value="1"/>
</dbReference>
<protein>
    <recommendedName>
        <fullName evidence="5">AMP-binding enzyme C-terminal domain-containing protein</fullName>
    </recommendedName>
</protein>
<comment type="similarity">
    <text evidence="2">Belongs to the ATP-dependent AMP-binding enzyme family.</text>
</comment>
<dbReference type="FunFam" id="3.30.300.30:FF:000007">
    <property type="entry name" value="4-coumarate--CoA ligase 2"/>
    <property type="match status" value="1"/>
</dbReference>
<dbReference type="Proteomes" id="UP001516400">
    <property type="component" value="Unassembled WGS sequence"/>
</dbReference>